<reference evidence="1 2" key="1">
    <citation type="submission" date="2019-02" db="EMBL/GenBank/DDBJ databases">
        <title>Genomic Encyclopedia of Type Strains, Phase IV (KMG-IV): sequencing the most valuable type-strain genomes for metagenomic binning, comparative biology and taxonomic classification.</title>
        <authorList>
            <person name="Goeker M."/>
        </authorList>
    </citation>
    <scope>NUCLEOTIDE SEQUENCE [LARGE SCALE GENOMIC DNA]</scope>
    <source>
        <strain evidence="1 2">DSM 21223</strain>
    </source>
</reference>
<organism evidence="1 2">
    <name type="scientific">Azospira oryzae</name>
    <dbReference type="NCBI Taxonomy" id="146939"/>
    <lineage>
        <taxon>Bacteria</taxon>
        <taxon>Pseudomonadati</taxon>
        <taxon>Pseudomonadota</taxon>
        <taxon>Betaproteobacteria</taxon>
        <taxon>Rhodocyclales</taxon>
        <taxon>Rhodocyclaceae</taxon>
        <taxon>Azospira</taxon>
    </lineage>
</organism>
<dbReference type="EMBL" id="SHKM01000001">
    <property type="protein sequence ID" value="RZT90218.1"/>
    <property type="molecule type" value="Genomic_DNA"/>
</dbReference>
<keyword evidence="2" id="KW-1185">Reference proteome</keyword>
<protein>
    <submittedName>
        <fullName evidence="1">Uncharacterized protein</fullName>
    </submittedName>
</protein>
<evidence type="ECO:0000313" key="1">
    <source>
        <dbReference type="EMBL" id="RZT90218.1"/>
    </source>
</evidence>
<name>A0ABY0IUB8_9RHOO</name>
<proteinExistence type="predicted"/>
<gene>
    <name evidence="1" type="ORF">EV678_1029</name>
</gene>
<accession>A0ABY0IUB8</accession>
<evidence type="ECO:0000313" key="2">
    <source>
        <dbReference type="Proteomes" id="UP000292136"/>
    </source>
</evidence>
<dbReference type="RefSeq" id="WP_130458743.1">
    <property type="nucleotide sequence ID" value="NZ_SHKM01000001.1"/>
</dbReference>
<comment type="caution">
    <text evidence="1">The sequence shown here is derived from an EMBL/GenBank/DDBJ whole genome shotgun (WGS) entry which is preliminary data.</text>
</comment>
<dbReference type="Proteomes" id="UP000292136">
    <property type="component" value="Unassembled WGS sequence"/>
</dbReference>
<sequence>MSQTGSDLQALALALGEPCPRLDPAADPANPAPMTRALQRIRLAFGDSGALAASPRSARALLAFRSGDRLRFIDLKYLCHAVDRPNPWDGRRLLQDAQLLQRLLQQVDAWQGEPRRFRQCYRGLLQAYSGAAAGPGRTLLGDYLRRHRQYVAASQPPLEWTRELARHPALADGKD</sequence>